<evidence type="ECO:0000259" key="4">
    <source>
        <dbReference type="Pfam" id="PF01261"/>
    </source>
</evidence>
<keyword evidence="1 2" id="KW-0413">Isomerase</keyword>
<sequence length="253" mass="27737">MARFAANLTFLFTELPMLERFAAARRAGFEGAEVLFPYDLAAPELASAAQAAGVEFVLMNTPPPNWAGGPRGFAAIPGGEERFRRDFDRALRFAQALRCRHIHVMAGRAEGEAARRTFVENLRWACARAPHASLLVEPINPGDMPGYFLAGFDQAAELIDEVAASNLGLQFDAYHAHQITGDVIACWDRHAARVRHIQIAGAPGRHEPKGGEINFAEFFRRVDASGYRGWVGAEYMPATTTEAGLRWLREGGA</sequence>
<dbReference type="GO" id="GO:0046487">
    <property type="term" value="P:glyoxylate metabolic process"/>
    <property type="evidence" value="ECO:0007669"/>
    <property type="project" value="TreeGrafter"/>
</dbReference>
<reference evidence="5 6" key="1">
    <citation type="submission" date="2017-09" db="EMBL/GenBank/DDBJ databases">
        <title>Paracoccus alkalisoli sp. nov., isolated from saline alkaline soil.</title>
        <authorList>
            <person name="Dong X."/>
            <person name="Zhang G."/>
        </authorList>
    </citation>
    <scope>NUCLEOTIDE SEQUENCE [LARGE SCALE GENOMIC DNA]</scope>
    <source>
        <strain evidence="5 6">WN007</strain>
    </source>
</reference>
<dbReference type="AlphaFoldDB" id="A0A2A2GK55"/>
<gene>
    <name evidence="5" type="ORF">CK240_09410</name>
</gene>
<protein>
    <submittedName>
        <fullName evidence="5">Hydroxypyruvate isomerase</fullName>
    </submittedName>
</protein>
<feature type="active site" description="Proton donor/acceptor" evidence="3">
    <location>
        <position position="137"/>
    </location>
</feature>
<dbReference type="PANTHER" id="PTHR43489">
    <property type="entry name" value="ISOMERASE"/>
    <property type="match status" value="1"/>
</dbReference>
<dbReference type="PANTHER" id="PTHR43489:SF6">
    <property type="entry name" value="HYDROXYPYRUVATE ISOMERASE-RELATED"/>
    <property type="match status" value="1"/>
</dbReference>
<evidence type="ECO:0000256" key="2">
    <source>
        <dbReference type="PIRNR" id="PIRNR006241"/>
    </source>
</evidence>
<name>A0A2A2GK55_9RHOB</name>
<dbReference type="InterPro" id="IPR026040">
    <property type="entry name" value="HyI-like"/>
</dbReference>
<dbReference type="InterPro" id="IPR013022">
    <property type="entry name" value="Xyl_isomerase-like_TIM-brl"/>
</dbReference>
<evidence type="ECO:0000256" key="3">
    <source>
        <dbReference type="PIRSR" id="PIRSR006241-50"/>
    </source>
</evidence>
<comment type="caution">
    <text evidence="5">The sequence shown here is derived from an EMBL/GenBank/DDBJ whole genome shotgun (WGS) entry which is preliminary data.</text>
</comment>
<evidence type="ECO:0000313" key="5">
    <source>
        <dbReference type="EMBL" id="PAU97283.1"/>
    </source>
</evidence>
<dbReference type="Proteomes" id="UP000218023">
    <property type="component" value="Unassembled WGS sequence"/>
</dbReference>
<dbReference type="OrthoDB" id="9786584at2"/>
<dbReference type="PIRSF" id="PIRSF006241">
    <property type="entry name" value="HyI"/>
    <property type="match status" value="1"/>
</dbReference>
<feature type="domain" description="Xylose isomerase-like TIM barrel" evidence="4">
    <location>
        <begin position="21"/>
        <end position="250"/>
    </location>
</feature>
<keyword evidence="6" id="KW-1185">Reference proteome</keyword>
<evidence type="ECO:0000256" key="1">
    <source>
        <dbReference type="ARBA" id="ARBA00023235"/>
    </source>
</evidence>
<dbReference type="Pfam" id="PF01261">
    <property type="entry name" value="AP_endonuc_2"/>
    <property type="match status" value="1"/>
</dbReference>
<dbReference type="Gene3D" id="3.20.20.150">
    <property type="entry name" value="Divalent-metal-dependent TIM barrel enzymes"/>
    <property type="match status" value="1"/>
</dbReference>
<feature type="active site" description="Proton donor/acceptor" evidence="3">
    <location>
        <position position="234"/>
    </location>
</feature>
<comment type="similarity">
    <text evidence="2">Belongs to the hyi family.</text>
</comment>
<evidence type="ECO:0000313" key="6">
    <source>
        <dbReference type="Proteomes" id="UP000218023"/>
    </source>
</evidence>
<dbReference type="InterPro" id="IPR050417">
    <property type="entry name" value="Sugar_Epim/Isomerase"/>
</dbReference>
<dbReference type="FunFam" id="3.20.20.150:FF:000007">
    <property type="entry name" value="Hydroxypyruvate isomerase"/>
    <property type="match status" value="1"/>
</dbReference>
<accession>A0A2A2GK55</accession>
<dbReference type="EMBL" id="NSJZ01000006">
    <property type="protein sequence ID" value="PAU97283.1"/>
    <property type="molecule type" value="Genomic_DNA"/>
</dbReference>
<dbReference type="GO" id="GO:0008903">
    <property type="term" value="F:hydroxypyruvate isomerase activity"/>
    <property type="evidence" value="ECO:0007669"/>
    <property type="project" value="TreeGrafter"/>
</dbReference>
<keyword evidence="5" id="KW-0670">Pyruvate</keyword>
<dbReference type="SUPFAM" id="SSF51658">
    <property type="entry name" value="Xylose isomerase-like"/>
    <property type="match status" value="1"/>
</dbReference>
<proteinExistence type="inferred from homology"/>
<dbReference type="RefSeq" id="WP_095640086.1">
    <property type="nucleotide sequence ID" value="NZ_NSJZ01000006.1"/>
</dbReference>
<dbReference type="InterPro" id="IPR036237">
    <property type="entry name" value="Xyl_isomerase-like_sf"/>
</dbReference>
<organism evidence="5 6">
    <name type="scientific">Paracoccus salipaludis</name>
    <dbReference type="NCBI Taxonomy" id="2032623"/>
    <lineage>
        <taxon>Bacteria</taxon>
        <taxon>Pseudomonadati</taxon>
        <taxon>Pseudomonadota</taxon>
        <taxon>Alphaproteobacteria</taxon>
        <taxon>Rhodobacterales</taxon>
        <taxon>Paracoccaceae</taxon>
        <taxon>Paracoccus</taxon>
    </lineage>
</organism>